<evidence type="ECO:0000256" key="3">
    <source>
        <dbReference type="SAM" id="SignalP"/>
    </source>
</evidence>
<keyword evidence="2" id="KW-1133">Transmembrane helix</keyword>
<evidence type="ECO:0000313" key="4">
    <source>
        <dbReference type="EMBL" id="QSS66369.1"/>
    </source>
</evidence>
<keyword evidence="3" id="KW-0732">Signal</keyword>
<feature type="signal peptide" evidence="3">
    <location>
        <begin position="1"/>
        <end position="18"/>
    </location>
</feature>
<reference evidence="4" key="1">
    <citation type="submission" date="2021-01" db="EMBL/GenBank/DDBJ databases">
        <title>Chromosome-level genome assembly of a human fungal pathogen reveals clustering of transcriptionally co-regulated genes.</title>
        <authorList>
            <person name="Voorhies M."/>
            <person name="Cohen S."/>
            <person name="Shea T.P."/>
            <person name="Petrus S."/>
            <person name="Munoz J.F."/>
            <person name="Poplawski S."/>
            <person name="Goldman W.E."/>
            <person name="Michael T."/>
            <person name="Cuomo C.A."/>
            <person name="Sil A."/>
            <person name="Beyhan S."/>
        </authorList>
    </citation>
    <scope>NUCLEOTIDE SEQUENCE</scope>
    <source>
        <strain evidence="4">WU24</strain>
    </source>
</reference>
<feature type="region of interest" description="Disordered" evidence="1">
    <location>
        <begin position="21"/>
        <end position="54"/>
    </location>
</feature>
<evidence type="ECO:0000256" key="2">
    <source>
        <dbReference type="SAM" id="Phobius"/>
    </source>
</evidence>
<dbReference type="OrthoDB" id="4188674at2759"/>
<feature type="chain" id="PRO_5034647823" evidence="3">
    <location>
        <begin position="19"/>
        <end position="320"/>
    </location>
</feature>
<sequence length="320" mass="32458">MKLTGFSAALVLAGSAAASPLVNRGPPKYGVPESSTPSTPATNPSSADPITPTLTPIVTPTVAPSLPPYGIPSVSPGLPEVKPTGGIPPVCSFPTEDIPNGTPAELPDVDGLDSNLLAQLLPGVISIINGLGLGGLAPGLLGLLNLNIVTNNLEIVDLDGLLGGLPIPEISGLSVNQVTKIVTGLLTIVKVLKLDEITSSGVLPQVEGITPELLQAILNFVVALVGKLGLQSVFTTLHVAATNDVPDLLVAGGLLAQLGPVVAGLLNTLGLGALAPLLVTLLNSLSIALYMGRMPKLAEAVVGNWTNAPRLYELSHFCVT</sequence>
<feature type="compositionally biased region" description="Low complexity" evidence="1">
    <location>
        <begin position="32"/>
        <end position="54"/>
    </location>
</feature>
<evidence type="ECO:0000313" key="5">
    <source>
        <dbReference type="Proteomes" id="UP000663671"/>
    </source>
</evidence>
<name>A0A8A1MKG3_AJECA</name>
<organism evidence="4 5">
    <name type="scientific">Ajellomyces capsulatus</name>
    <name type="common">Darling's disease fungus</name>
    <name type="synonym">Histoplasma capsulatum</name>
    <dbReference type="NCBI Taxonomy" id="5037"/>
    <lineage>
        <taxon>Eukaryota</taxon>
        <taxon>Fungi</taxon>
        <taxon>Dikarya</taxon>
        <taxon>Ascomycota</taxon>
        <taxon>Pezizomycotina</taxon>
        <taxon>Eurotiomycetes</taxon>
        <taxon>Eurotiomycetidae</taxon>
        <taxon>Onygenales</taxon>
        <taxon>Ajellomycetaceae</taxon>
        <taxon>Histoplasma</taxon>
    </lineage>
</organism>
<evidence type="ECO:0000256" key="1">
    <source>
        <dbReference type="SAM" id="MobiDB-lite"/>
    </source>
</evidence>
<dbReference type="EMBL" id="CP069115">
    <property type="protein sequence ID" value="QSS66369.1"/>
    <property type="molecule type" value="Genomic_DNA"/>
</dbReference>
<protein>
    <submittedName>
        <fullName evidence="4">Uncharacterized protein</fullName>
    </submittedName>
</protein>
<gene>
    <name evidence="4" type="ORF">I7I51_07226</name>
</gene>
<feature type="transmembrane region" description="Helical" evidence="2">
    <location>
        <begin position="269"/>
        <end position="290"/>
    </location>
</feature>
<dbReference type="AlphaFoldDB" id="A0A8A1MKG3"/>
<accession>A0A8A1MKG3</accession>
<dbReference type="VEuPathDB" id="FungiDB:I7I51_07226"/>
<keyword evidence="2" id="KW-0472">Membrane</keyword>
<dbReference type="Proteomes" id="UP000663671">
    <property type="component" value="Chromosome 3"/>
</dbReference>
<proteinExistence type="predicted"/>
<keyword evidence="2" id="KW-0812">Transmembrane</keyword>